<evidence type="ECO:0000259" key="2">
    <source>
        <dbReference type="Pfam" id="PF18645"/>
    </source>
</evidence>
<organism evidence="4 5">
    <name type="scientific">Mycolicibacter algericus</name>
    <name type="common">Mycobacterium algericum</name>
    <dbReference type="NCBI Taxonomy" id="1288388"/>
    <lineage>
        <taxon>Bacteria</taxon>
        <taxon>Bacillati</taxon>
        <taxon>Actinomycetota</taxon>
        <taxon>Actinomycetes</taxon>
        <taxon>Mycobacteriales</taxon>
        <taxon>Mycobacteriaceae</taxon>
        <taxon>Mycolicibacter</taxon>
    </lineage>
</organism>
<feature type="domain" description="DUF5631" evidence="2">
    <location>
        <begin position="421"/>
        <end position="516"/>
    </location>
</feature>
<comment type="caution">
    <text evidence="4">The sequence shown here is derived from an EMBL/GenBank/DDBJ whole genome shotgun (WGS) entry which is preliminary data.</text>
</comment>
<name>A0A7I9YFB5_MYCAL</name>
<protein>
    <recommendedName>
        <fullName evidence="6">Vegetative cell wall protein</fullName>
    </recommendedName>
</protein>
<evidence type="ECO:0000256" key="1">
    <source>
        <dbReference type="SAM" id="MobiDB-lite"/>
    </source>
</evidence>
<dbReference type="RefSeq" id="WP_165757180.1">
    <property type="nucleotide sequence ID" value="NZ_BLKY01000001.1"/>
</dbReference>
<dbReference type="Pfam" id="PF18646">
    <property type="entry name" value="DUF5632"/>
    <property type="match status" value="1"/>
</dbReference>
<sequence>MAIFGRRSARQRLRNAAREALAIPAFSAPVDCSAWVLGGLWPAELATITPETAPLADYLSADLQRIANSANEKLHAIGRSDLVGQARQTAEARVINVARAFAVLRVESTVRQLHKEALEFGTEYVSLNAAPVAVEAPERIPAKPEQSRSAEPARSAEPPRDIAGKRGGRARHRMPEPVVVDAPTDVTPPTPEVLPPAPPPPPPTPPPPSPSVPESAGMFDTVEPERPATSFRPAALGVGGGEQESSSITGFAAEPAVPAEPVVVSPVEPGVVPLAEVDAVTAAVPAAPELGTAASSPEPVPAEPIPATPAPPAVTESSEQRLQRLLAFVARQEPGLRWAIGTFADGRTLLVTDVANGWVPSGIEVPAGVHLLEPGRRSGTATAMLGAPADSASYSPGDRLGWASDFGATDASVQPRELEPIDDLGWQLTEATHWRDGLPRMANTLAKAGSAGTGVLDAEIDLLRVHLDTLRYQLLAQYPDTDLTLVLNCMLLAATEGVATGDTVSANYHYSWFRALSAPPASQWDPQA</sequence>
<dbReference type="InterPro" id="IPR040604">
    <property type="entry name" value="DUF5632"/>
</dbReference>
<feature type="domain" description="DUF5632" evidence="3">
    <location>
        <begin position="316"/>
        <end position="396"/>
    </location>
</feature>
<proteinExistence type="predicted"/>
<dbReference type="Pfam" id="PF18645">
    <property type="entry name" value="DUF5631"/>
    <property type="match status" value="1"/>
</dbReference>
<dbReference type="Proteomes" id="UP000465305">
    <property type="component" value="Unassembled WGS sequence"/>
</dbReference>
<feature type="compositionally biased region" description="Low complexity" evidence="1">
    <location>
        <begin position="176"/>
        <end position="185"/>
    </location>
</feature>
<dbReference type="AlphaFoldDB" id="A0A7I9YFB5"/>
<dbReference type="InterPro" id="IPR040833">
    <property type="entry name" value="DUF5631"/>
</dbReference>
<evidence type="ECO:0008006" key="6">
    <source>
        <dbReference type="Google" id="ProtNLM"/>
    </source>
</evidence>
<gene>
    <name evidence="4" type="ORF">MALGJ_40220</name>
</gene>
<dbReference type="EMBL" id="BLKY01000001">
    <property type="protein sequence ID" value="GFG87346.1"/>
    <property type="molecule type" value="Genomic_DNA"/>
</dbReference>
<feature type="compositionally biased region" description="Pro residues" evidence="1">
    <location>
        <begin position="186"/>
        <end position="211"/>
    </location>
</feature>
<reference evidence="4 5" key="1">
    <citation type="journal article" date="2019" name="Emerg. Microbes Infect.">
        <title>Comprehensive subspecies identification of 175 nontuberculous mycobacteria species based on 7547 genomic profiles.</title>
        <authorList>
            <person name="Matsumoto Y."/>
            <person name="Kinjo T."/>
            <person name="Motooka D."/>
            <person name="Nabeya D."/>
            <person name="Jung N."/>
            <person name="Uechi K."/>
            <person name="Horii T."/>
            <person name="Iida T."/>
            <person name="Fujita J."/>
            <person name="Nakamura S."/>
        </authorList>
    </citation>
    <scope>NUCLEOTIDE SEQUENCE [LARGE SCALE GENOMIC DNA]</scope>
    <source>
        <strain evidence="4 5">JCM 30723</strain>
    </source>
</reference>
<feature type="region of interest" description="Disordered" evidence="1">
    <location>
        <begin position="136"/>
        <end position="219"/>
    </location>
</feature>
<feature type="compositionally biased region" description="Basic and acidic residues" evidence="1">
    <location>
        <begin position="136"/>
        <end position="148"/>
    </location>
</feature>
<evidence type="ECO:0000259" key="3">
    <source>
        <dbReference type="Pfam" id="PF18646"/>
    </source>
</evidence>
<evidence type="ECO:0000313" key="4">
    <source>
        <dbReference type="EMBL" id="GFG87346.1"/>
    </source>
</evidence>
<evidence type="ECO:0000313" key="5">
    <source>
        <dbReference type="Proteomes" id="UP000465305"/>
    </source>
</evidence>
<accession>A0A7I9YFB5</accession>
<feature type="region of interest" description="Disordered" evidence="1">
    <location>
        <begin position="290"/>
        <end position="313"/>
    </location>
</feature>
<feature type="compositionally biased region" description="Pro residues" evidence="1">
    <location>
        <begin position="298"/>
        <end position="312"/>
    </location>
</feature>